<gene>
    <name evidence="2" type="ORF">GJU42_18920</name>
    <name evidence="3" type="ORF">SAMN06265349_10374</name>
</gene>
<dbReference type="RefSeq" id="WP_142450799.1">
    <property type="nucleotide sequence ID" value="NZ_FXTA01000003.1"/>
</dbReference>
<reference evidence="3 4" key="1">
    <citation type="submission" date="2017-05" db="EMBL/GenBank/DDBJ databases">
        <authorList>
            <person name="Varghese N."/>
            <person name="Submissions S."/>
        </authorList>
    </citation>
    <scope>NUCLEOTIDE SEQUENCE [LARGE SCALE GENOMIC DNA]</scope>
    <source>
        <strain evidence="3 4">DSM 19382</strain>
    </source>
</reference>
<dbReference type="PROSITE" id="PS50042">
    <property type="entry name" value="CNMP_BINDING_3"/>
    <property type="match status" value="1"/>
</dbReference>
<accession>A0A521DAE5</accession>
<dbReference type="EMBL" id="FXTA01000003">
    <property type="protein sequence ID" value="SMO68696.1"/>
    <property type="molecule type" value="Genomic_DNA"/>
</dbReference>
<dbReference type="SUPFAM" id="SSF51206">
    <property type="entry name" value="cAMP-binding domain-like"/>
    <property type="match status" value="1"/>
</dbReference>
<evidence type="ECO:0000313" key="5">
    <source>
        <dbReference type="Proteomes" id="UP000468990"/>
    </source>
</evidence>
<sequence length="191" mass="22542">MKSVFQSIQNFSPEELNLLDDLITFRTLKKGELLLTENQVCNEIVFIKKGILRSFFVNHKGDEITNCFAFENEFMASFASFITEEKAEENIQALAETELQILDRKALEKLYISGFNWQETGRKLTEIEFVNLHKRMVSFQKLSGAQRYEELYQNHQKYLQLIPLQYLASYLGITPRHLSRIRKRFLETFVQ</sequence>
<dbReference type="InterPro" id="IPR000595">
    <property type="entry name" value="cNMP-bd_dom"/>
</dbReference>
<dbReference type="InterPro" id="IPR018490">
    <property type="entry name" value="cNMP-bd_dom_sf"/>
</dbReference>
<reference evidence="2 5" key="2">
    <citation type="submission" date="2019-11" db="EMBL/GenBank/DDBJ databases">
        <title>Flavobacterium resistens genome.</title>
        <authorList>
            <person name="Wilson V.M."/>
            <person name="Newman J.D."/>
        </authorList>
    </citation>
    <scope>NUCLEOTIDE SEQUENCE [LARGE SCALE GENOMIC DNA]</scope>
    <source>
        <strain evidence="2 5">DSM 19382</strain>
    </source>
</reference>
<name>A0A521DAE5_9FLAO</name>
<dbReference type="AlphaFoldDB" id="A0A521DAE5"/>
<feature type="domain" description="Cyclic nucleotide-binding" evidence="1">
    <location>
        <begin position="7"/>
        <end position="110"/>
    </location>
</feature>
<protein>
    <submittedName>
        <fullName evidence="2">Cyclic nucleotide-binding domain-containing protein</fullName>
    </submittedName>
    <submittedName>
        <fullName evidence="3">cAMP-binding domain of CRP or a regulatory subunit of cAMP-dependent protein kinases</fullName>
    </submittedName>
</protein>
<evidence type="ECO:0000259" key="1">
    <source>
        <dbReference type="PROSITE" id="PS50042"/>
    </source>
</evidence>
<dbReference type="Proteomes" id="UP000317289">
    <property type="component" value="Unassembled WGS sequence"/>
</dbReference>
<evidence type="ECO:0000313" key="4">
    <source>
        <dbReference type="Proteomes" id="UP000317289"/>
    </source>
</evidence>
<dbReference type="Pfam" id="PF00027">
    <property type="entry name" value="cNMP_binding"/>
    <property type="match status" value="1"/>
</dbReference>
<dbReference type="EMBL" id="WKKG01000010">
    <property type="protein sequence ID" value="MRX70049.1"/>
    <property type="molecule type" value="Genomic_DNA"/>
</dbReference>
<keyword evidence="5" id="KW-1185">Reference proteome</keyword>
<organism evidence="3 4">
    <name type="scientific">Flavobacterium resistens</name>
    <dbReference type="NCBI Taxonomy" id="443612"/>
    <lineage>
        <taxon>Bacteria</taxon>
        <taxon>Pseudomonadati</taxon>
        <taxon>Bacteroidota</taxon>
        <taxon>Flavobacteriia</taxon>
        <taxon>Flavobacteriales</taxon>
        <taxon>Flavobacteriaceae</taxon>
        <taxon>Flavobacterium</taxon>
    </lineage>
</organism>
<evidence type="ECO:0000313" key="3">
    <source>
        <dbReference type="EMBL" id="SMO68696.1"/>
    </source>
</evidence>
<dbReference type="OrthoDB" id="758145at2"/>
<proteinExistence type="predicted"/>
<dbReference type="Proteomes" id="UP000468990">
    <property type="component" value="Unassembled WGS sequence"/>
</dbReference>
<dbReference type="InterPro" id="IPR014710">
    <property type="entry name" value="RmlC-like_jellyroll"/>
</dbReference>
<dbReference type="Gene3D" id="2.60.120.10">
    <property type="entry name" value="Jelly Rolls"/>
    <property type="match status" value="1"/>
</dbReference>
<evidence type="ECO:0000313" key="2">
    <source>
        <dbReference type="EMBL" id="MRX70049.1"/>
    </source>
</evidence>